<dbReference type="InterPro" id="IPR036737">
    <property type="entry name" value="OmpA-like_sf"/>
</dbReference>
<evidence type="ECO:0000256" key="1">
    <source>
        <dbReference type="PROSITE-ProRule" id="PRU00473"/>
    </source>
</evidence>
<dbReference type="InterPro" id="IPR050330">
    <property type="entry name" value="Bact_OuterMem_StrucFunc"/>
</dbReference>
<dbReference type="PANTHER" id="PTHR30329">
    <property type="entry name" value="STATOR ELEMENT OF FLAGELLAR MOTOR COMPLEX"/>
    <property type="match status" value="1"/>
</dbReference>
<keyword evidence="4" id="KW-1185">Reference proteome</keyword>
<gene>
    <name evidence="3" type="ORF">CH363_10875</name>
</gene>
<organism evidence="3 4">
    <name type="scientific">Leptospira haakeii</name>
    <dbReference type="NCBI Taxonomy" id="2023198"/>
    <lineage>
        <taxon>Bacteria</taxon>
        <taxon>Pseudomonadati</taxon>
        <taxon>Spirochaetota</taxon>
        <taxon>Spirochaetia</taxon>
        <taxon>Leptospirales</taxon>
        <taxon>Leptospiraceae</taxon>
        <taxon>Leptospira</taxon>
    </lineage>
</organism>
<dbReference type="EMBL" id="NPEI01000005">
    <property type="protein sequence ID" value="PKA16003.1"/>
    <property type="molecule type" value="Genomic_DNA"/>
</dbReference>
<dbReference type="Gene3D" id="3.30.1330.60">
    <property type="entry name" value="OmpA-like domain"/>
    <property type="match status" value="1"/>
</dbReference>
<dbReference type="Pfam" id="PF00691">
    <property type="entry name" value="OmpA"/>
    <property type="match status" value="1"/>
</dbReference>
<keyword evidence="1" id="KW-0472">Membrane</keyword>
<evidence type="ECO:0000313" key="3">
    <source>
        <dbReference type="EMBL" id="PKA16003.1"/>
    </source>
</evidence>
<evidence type="ECO:0000259" key="2">
    <source>
        <dbReference type="PROSITE" id="PS51123"/>
    </source>
</evidence>
<sequence>MGPFFILICLLGGAALYFLIPRKKSRKEIIKQAQIRTLEPKIKEISFFFSAGGSEIISPSGASLLELLQTWKDLENPITIQGWTDDYGTPAGNRKLSKDRAMEVKRFLENSGIGKNRILVSFHGTDPQSIGNKNKDLFRRVDCTLVPQKKSQ</sequence>
<reference evidence="3 4" key="1">
    <citation type="submission" date="2017-07" db="EMBL/GenBank/DDBJ databases">
        <title>Leptospira spp. isolated from tropical soils.</title>
        <authorList>
            <person name="Thibeaux R."/>
            <person name="Iraola G."/>
            <person name="Ferres I."/>
            <person name="Bierque E."/>
            <person name="Girault D."/>
            <person name="Soupe-Gilbert M.-E."/>
            <person name="Picardeau M."/>
            <person name="Goarant C."/>
        </authorList>
    </citation>
    <scope>NUCLEOTIDE SEQUENCE [LARGE SCALE GENOMIC DNA]</scope>
    <source>
        <strain evidence="3 4">ATI7-C-A2</strain>
    </source>
</reference>
<feature type="domain" description="OmpA-like" evidence="2">
    <location>
        <begin position="36"/>
        <end position="149"/>
    </location>
</feature>
<comment type="caution">
    <text evidence="3">The sequence shown here is derived from an EMBL/GenBank/DDBJ whole genome shotgun (WGS) entry which is preliminary data.</text>
</comment>
<protein>
    <recommendedName>
        <fullName evidence="2">OmpA-like domain-containing protein</fullName>
    </recommendedName>
</protein>
<accession>A0ABX4PNP3</accession>
<proteinExistence type="predicted"/>
<dbReference type="RefSeq" id="WP_100724420.1">
    <property type="nucleotide sequence ID" value="NZ_NPEG01000009.1"/>
</dbReference>
<dbReference type="SUPFAM" id="SSF103088">
    <property type="entry name" value="OmpA-like"/>
    <property type="match status" value="1"/>
</dbReference>
<dbReference type="InterPro" id="IPR006665">
    <property type="entry name" value="OmpA-like"/>
</dbReference>
<dbReference type="PANTHER" id="PTHR30329:SF21">
    <property type="entry name" value="LIPOPROTEIN YIAD-RELATED"/>
    <property type="match status" value="1"/>
</dbReference>
<dbReference type="Proteomes" id="UP000231857">
    <property type="component" value="Unassembled WGS sequence"/>
</dbReference>
<evidence type="ECO:0000313" key="4">
    <source>
        <dbReference type="Proteomes" id="UP000231857"/>
    </source>
</evidence>
<name>A0ABX4PNP3_9LEPT</name>
<dbReference type="PROSITE" id="PS51123">
    <property type="entry name" value="OMPA_2"/>
    <property type="match status" value="1"/>
</dbReference>